<dbReference type="Pfam" id="PF17963">
    <property type="entry name" value="Big_9"/>
    <property type="match status" value="1"/>
</dbReference>
<organism evidence="2 3">
    <name type="scientific">Leucobacter coleopterorum</name>
    <dbReference type="NCBI Taxonomy" id="2714933"/>
    <lineage>
        <taxon>Bacteria</taxon>
        <taxon>Bacillati</taxon>
        <taxon>Actinomycetota</taxon>
        <taxon>Actinomycetes</taxon>
        <taxon>Micrococcales</taxon>
        <taxon>Microbacteriaceae</taxon>
        <taxon>Leucobacter</taxon>
    </lineage>
</organism>
<evidence type="ECO:0000313" key="2">
    <source>
        <dbReference type="EMBL" id="QIM19517.1"/>
    </source>
</evidence>
<evidence type="ECO:0000256" key="1">
    <source>
        <dbReference type="SAM" id="Phobius"/>
    </source>
</evidence>
<evidence type="ECO:0000313" key="3">
    <source>
        <dbReference type="Proteomes" id="UP000503441"/>
    </source>
</evidence>
<keyword evidence="3" id="KW-1185">Reference proteome</keyword>
<dbReference type="RefSeq" id="WP_166331759.1">
    <property type="nucleotide sequence ID" value="NZ_CP049933.1"/>
</dbReference>
<reference evidence="2 3" key="1">
    <citation type="submission" date="2020-03" db="EMBL/GenBank/DDBJ databases">
        <title>Leucobacter sp. nov., isolated from beetles.</title>
        <authorList>
            <person name="Hyun D.-W."/>
            <person name="Bae J.-W."/>
        </authorList>
    </citation>
    <scope>NUCLEOTIDE SEQUENCE [LARGE SCALE GENOMIC DNA]</scope>
    <source>
        <strain evidence="2 3">HDW9A</strain>
    </source>
</reference>
<proteinExistence type="predicted"/>
<gene>
    <name evidence="2" type="ORF">G7066_14725</name>
</gene>
<keyword evidence="1" id="KW-0812">Transmembrane</keyword>
<dbReference type="EMBL" id="CP049933">
    <property type="protein sequence ID" value="QIM19517.1"/>
    <property type="molecule type" value="Genomic_DNA"/>
</dbReference>
<accession>A0ABX6JZ53</accession>
<protein>
    <recommendedName>
        <fullName evidence="4">LPXTG-motif cell wall anchor domain-containing protein</fullName>
    </recommendedName>
</protein>
<dbReference type="Gene3D" id="2.60.40.3440">
    <property type="match status" value="1"/>
</dbReference>
<feature type="transmembrane region" description="Helical" evidence="1">
    <location>
        <begin position="426"/>
        <end position="447"/>
    </location>
</feature>
<dbReference type="Proteomes" id="UP000503441">
    <property type="component" value="Chromosome"/>
</dbReference>
<evidence type="ECO:0008006" key="4">
    <source>
        <dbReference type="Google" id="ProtNLM"/>
    </source>
</evidence>
<keyword evidence="1" id="KW-1133">Transmembrane helix</keyword>
<sequence length="458" mass="48243">MDFTTPSAAGYDVVFTVTDSYDNTFTYTGKYVVTDTKAPSVTVGKDRAKHKQQSPETPYTTQEWLTLFEVTAKDTKDGSGIDPANWVVTEGVNYTLAGEYEVEFVAHDRAGNASKSVKATLVVQAPPTSDSVHMKIAQNKGIVLDPKGRSTTSGELKALTEGSLGEPSAGGAVKLDGIGGVIYTPAKDYSGQETLMVTVTDDLGQTGEIAYTFTVVKKGTLKKDTPEYSVPVDGTIVIPTADVLHAVDVSGLEIDQVKTAKGFVGKVKLDGDTLVFTTDGSNWRGDETFTVTLKDELGQTVEVPVTLHVTGPTLTTNMAKGYAGASELKIDVQGLVPGQKYTLELHSKPMLLGTVVASAEGTAQLVTAVPAQAKTGSHSVVLLNAAAQQRASAEFEVLAKKDTPGVEKPQSSDDGLSRTGGEAPGVILPAAIALLLVGLLLLGAVWLRRRKRVAGDLE</sequence>
<keyword evidence="1" id="KW-0472">Membrane</keyword>
<name>A0ABX6JZ53_9MICO</name>